<protein>
    <submittedName>
        <fullName evidence="1">Hydrolase (HD superfamily)</fullName>
    </submittedName>
</protein>
<comment type="caution">
    <text evidence="1">The sequence shown here is derived from an EMBL/GenBank/DDBJ whole genome shotgun (WGS) entry which is preliminary data.</text>
</comment>
<proteinExistence type="predicted"/>
<accession>A0ABV2JDA9</accession>
<dbReference type="GO" id="GO:0016787">
    <property type="term" value="F:hydrolase activity"/>
    <property type="evidence" value="ECO:0007669"/>
    <property type="project" value="UniProtKB-KW"/>
</dbReference>
<evidence type="ECO:0000313" key="1">
    <source>
        <dbReference type="EMBL" id="MET3617900.1"/>
    </source>
</evidence>
<dbReference type="SUPFAM" id="SSF109604">
    <property type="entry name" value="HD-domain/PDEase-like"/>
    <property type="match status" value="1"/>
</dbReference>
<reference evidence="1 2" key="1">
    <citation type="submission" date="2024-06" db="EMBL/GenBank/DDBJ databases">
        <title>Genomic Encyclopedia of Type Strains, Phase IV (KMG-IV): sequencing the most valuable type-strain genomes for metagenomic binning, comparative biology and taxonomic classification.</title>
        <authorList>
            <person name="Goeker M."/>
        </authorList>
    </citation>
    <scope>NUCLEOTIDE SEQUENCE [LARGE SCALE GENOMIC DNA]</scope>
    <source>
        <strain evidence="1 2">DSM 21460</strain>
    </source>
</reference>
<evidence type="ECO:0000313" key="2">
    <source>
        <dbReference type="Proteomes" id="UP001549162"/>
    </source>
</evidence>
<dbReference type="EMBL" id="JBEPMA010000010">
    <property type="protein sequence ID" value="MET3617900.1"/>
    <property type="molecule type" value="Genomic_DNA"/>
</dbReference>
<dbReference type="PANTHER" id="PTHR38659:SF2">
    <property type="entry name" value="HDIG DOMAIN PROTEIN"/>
    <property type="match status" value="1"/>
</dbReference>
<gene>
    <name evidence="1" type="ORF">ABID14_001535</name>
</gene>
<dbReference type="Proteomes" id="UP001549162">
    <property type="component" value="Unassembled WGS sequence"/>
</dbReference>
<dbReference type="PANTHER" id="PTHR38659">
    <property type="entry name" value="METAL-DEPENDENT PHOSPHOHYDROLASE"/>
    <property type="match status" value="1"/>
</dbReference>
<name>A0ABV2JDA9_9FIRM</name>
<sequence length="189" mass="21878">MGYIPNYDEALVILKKYNKEPFHIKHGKTVGAVMGYFADKYDSYNRDFWQIVGLLHDLDFEIYPNEHCIKQVELMRDENLDEKIIRSTISHGYGMAQKEVEPSHIMEKILYTIDELTGIIGAAALMRPSKSVSDMNLKSVKKKFKDKKFAAGCDRELIKHGTELLGWDIDFLLTETLKAMQATEEEYNY</sequence>
<keyword evidence="1" id="KW-0378">Hydrolase</keyword>
<dbReference type="RefSeq" id="WP_354368766.1">
    <property type="nucleotide sequence ID" value="NZ_JBEPMA010000010.1"/>
</dbReference>
<keyword evidence="2" id="KW-1185">Reference proteome</keyword>
<dbReference type="Gene3D" id="1.10.3210.10">
    <property type="entry name" value="Hypothetical protein af1432"/>
    <property type="match status" value="1"/>
</dbReference>
<organism evidence="1 2">
    <name type="scientific">Peptoniphilus olsenii</name>
    <dbReference type="NCBI Taxonomy" id="411570"/>
    <lineage>
        <taxon>Bacteria</taxon>
        <taxon>Bacillati</taxon>
        <taxon>Bacillota</taxon>
        <taxon>Tissierellia</taxon>
        <taxon>Tissierellales</taxon>
        <taxon>Peptoniphilaceae</taxon>
        <taxon>Peptoniphilus</taxon>
    </lineage>
</organism>